<dbReference type="EC" id="2.7.11.1" evidence="1"/>
<accession>A0A6C0KSR7</accession>
<organism evidence="3">
    <name type="scientific">viral metagenome</name>
    <dbReference type="NCBI Taxonomy" id="1070528"/>
    <lineage>
        <taxon>unclassified sequences</taxon>
        <taxon>metagenomes</taxon>
        <taxon>organismal metagenomes</taxon>
    </lineage>
</organism>
<name>A0A6C0KSR7_9ZZZZ</name>
<protein>
    <recommendedName>
        <fullName evidence="1">non-specific serine/threonine protein kinase</fullName>
        <ecNumber evidence="1">2.7.11.1</ecNumber>
    </recommendedName>
</protein>
<dbReference type="PROSITE" id="PS00108">
    <property type="entry name" value="PROTEIN_KINASE_ST"/>
    <property type="match status" value="1"/>
</dbReference>
<dbReference type="GO" id="GO:0005524">
    <property type="term" value="F:ATP binding"/>
    <property type="evidence" value="ECO:0007669"/>
    <property type="project" value="InterPro"/>
</dbReference>
<dbReference type="Gene3D" id="1.10.510.10">
    <property type="entry name" value="Transferase(Phosphotransferase) domain 1"/>
    <property type="match status" value="1"/>
</dbReference>
<dbReference type="Pfam" id="PF00069">
    <property type="entry name" value="Pkinase"/>
    <property type="match status" value="1"/>
</dbReference>
<dbReference type="EMBL" id="MN740948">
    <property type="protein sequence ID" value="QHU19378.1"/>
    <property type="molecule type" value="Genomic_DNA"/>
</dbReference>
<reference evidence="3" key="1">
    <citation type="journal article" date="2020" name="Nature">
        <title>Giant virus diversity and host interactions through global metagenomics.</title>
        <authorList>
            <person name="Schulz F."/>
            <person name="Roux S."/>
            <person name="Paez-Espino D."/>
            <person name="Jungbluth S."/>
            <person name="Walsh D.A."/>
            <person name="Denef V.J."/>
            <person name="McMahon K.D."/>
            <person name="Konstantinidis K.T."/>
            <person name="Eloe-Fadrosh E.A."/>
            <person name="Kyrpides N.C."/>
            <person name="Woyke T."/>
        </authorList>
    </citation>
    <scope>NUCLEOTIDE SEQUENCE</scope>
    <source>
        <strain evidence="3">GVMAG-S-3300013014-104</strain>
    </source>
</reference>
<feature type="domain" description="Protein kinase" evidence="2">
    <location>
        <begin position="6"/>
        <end position="262"/>
    </location>
</feature>
<proteinExistence type="predicted"/>
<sequence>MLNSKYNIIEKISEGSFGMVYKAENKRTKDLVAIKIENKNNIYKTLKNEARIYQYLGKLDGFPQLKWFSSNNIYDYLVLDLLGKPLSKIININQKINLTVALTIGIQIIERVKVLHNHDLIHRDLKPDNFLFGLEHQTNKIFLIDFSFCKRYKINGIHIKEKSITKIIGTPNFVSLNVHKGIEPSRRDDIESCIYIIIYIINGNLPWLHCKNNEEILVSKKELIINENIPQIIKIMLDYVYKLKFNEEPNYNYLIKLIKDFILDYNTNKITEI</sequence>
<dbReference type="InterPro" id="IPR008271">
    <property type="entry name" value="Ser/Thr_kinase_AS"/>
</dbReference>
<dbReference type="InterPro" id="IPR050235">
    <property type="entry name" value="CK1_Ser-Thr_kinase"/>
</dbReference>
<dbReference type="PROSITE" id="PS50011">
    <property type="entry name" value="PROTEIN_KINASE_DOM"/>
    <property type="match status" value="1"/>
</dbReference>
<evidence type="ECO:0000259" key="2">
    <source>
        <dbReference type="PROSITE" id="PS50011"/>
    </source>
</evidence>
<evidence type="ECO:0000313" key="3">
    <source>
        <dbReference type="EMBL" id="QHU19378.1"/>
    </source>
</evidence>
<dbReference type="SUPFAM" id="SSF56112">
    <property type="entry name" value="Protein kinase-like (PK-like)"/>
    <property type="match status" value="1"/>
</dbReference>
<dbReference type="InterPro" id="IPR000719">
    <property type="entry name" value="Prot_kinase_dom"/>
</dbReference>
<dbReference type="AlphaFoldDB" id="A0A6C0KSR7"/>
<dbReference type="SMART" id="SM00220">
    <property type="entry name" value="S_TKc"/>
    <property type="match status" value="1"/>
</dbReference>
<dbReference type="InterPro" id="IPR011009">
    <property type="entry name" value="Kinase-like_dom_sf"/>
</dbReference>
<dbReference type="GO" id="GO:0004674">
    <property type="term" value="F:protein serine/threonine kinase activity"/>
    <property type="evidence" value="ECO:0007669"/>
    <property type="project" value="UniProtKB-EC"/>
</dbReference>
<evidence type="ECO:0000256" key="1">
    <source>
        <dbReference type="ARBA" id="ARBA00012513"/>
    </source>
</evidence>
<dbReference type="PANTHER" id="PTHR11909">
    <property type="entry name" value="CASEIN KINASE-RELATED"/>
    <property type="match status" value="1"/>
</dbReference>